<name>A0AA44F826_AGRTU</name>
<evidence type="ECO:0000313" key="3">
    <source>
        <dbReference type="Proteomes" id="UP000702952"/>
    </source>
</evidence>
<sequence>MYKHMGVKVQTFFAISSAALGFFAALILLFDWLDLLTKFQLKRNVADRDAALEIIAKAESQFQKRFEGKEIRGNFTLIGALYGLFAAQRLNASLFDKMHQAFRRSLDLPEFSLQETEGLLDRGRVIKSFYDTHNAILRRRDEHEQRDLRIVALWLMIATLMTAILSTLF</sequence>
<keyword evidence="1" id="KW-0472">Membrane</keyword>
<dbReference type="RefSeq" id="WP_065659289.1">
    <property type="nucleotide sequence ID" value="NZ_CP123838.1"/>
</dbReference>
<organism evidence="2 3">
    <name type="scientific">Agrobacterium tumefaciens</name>
    <dbReference type="NCBI Taxonomy" id="358"/>
    <lineage>
        <taxon>Bacteria</taxon>
        <taxon>Pseudomonadati</taxon>
        <taxon>Pseudomonadota</taxon>
        <taxon>Alphaproteobacteria</taxon>
        <taxon>Hyphomicrobiales</taxon>
        <taxon>Rhizobiaceae</taxon>
        <taxon>Rhizobium/Agrobacterium group</taxon>
        <taxon>Agrobacterium</taxon>
        <taxon>Agrobacterium tumefaciens complex</taxon>
    </lineage>
</organism>
<dbReference type="Proteomes" id="UP000702952">
    <property type="component" value="Unassembled WGS sequence"/>
</dbReference>
<dbReference type="AlphaFoldDB" id="A0AA44F826"/>
<reference evidence="2" key="1">
    <citation type="journal article" date="2020" name="Science">
        <title>Unexpected conservation and global transmission of agrobacterial virulence plasmids.</title>
        <authorList>
            <person name="Weisberg A.J."/>
            <person name="Davis E.W. 2nd"/>
            <person name="Tabima J."/>
            <person name="Belcher M.S."/>
            <person name="Miller M."/>
            <person name="Kuo C.H."/>
            <person name="Loper J.E."/>
            <person name="Grunwald N.J."/>
            <person name="Putnam M.L."/>
            <person name="Chang J.H."/>
        </authorList>
    </citation>
    <scope>NUCLEOTIDE SEQUENCE</scope>
    <source>
        <strain evidence="2">17-1853-1a</strain>
    </source>
</reference>
<keyword evidence="1" id="KW-1133">Transmembrane helix</keyword>
<accession>A0AA44F826</accession>
<evidence type="ECO:0000313" key="2">
    <source>
        <dbReference type="EMBL" id="NTC30455.1"/>
    </source>
</evidence>
<feature type="transmembrane region" description="Helical" evidence="1">
    <location>
        <begin position="12"/>
        <end position="33"/>
    </location>
</feature>
<dbReference type="EMBL" id="JAAMAY010000030">
    <property type="protein sequence ID" value="NTC30455.1"/>
    <property type="molecule type" value="Genomic_DNA"/>
</dbReference>
<feature type="transmembrane region" description="Helical" evidence="1">
    <location>
        <begin position="148"/>
        <end position="168"/>
    </location>
</feature>
<comment type="caution">
    <text evidence="2">The sequence shown here is derived from an EMBL/GenBank/DDBJ whole genome shotgun (WGS) entry which is preliminary data.</text>
</comment>
<evidence type="ECO:0000256" key="1">
    <source>
        <dbReference type="SAM" id="Phobius"/>
    </source>
</evidence>
<protein>
    <submittedName>
        <fullName evidence="2">Uncharacterized protein</fullName>
    </submittedName>
</protein>
<proteinExistence type="predicted"/>
<keyword evidence="1" id="KW-0812">Transmembrane</keyword>
<gene>
    <name evidence="2" type="ORF">G6M46_20185</name>
</gene>